<sequence>MSFLSLLVILQACSLEEGNWSNQFTTSDGFFNNSNKEGALTVLTVEFGSGAPVPNLNVTITDASSGKIIDSAIGSKEGQAEFSGLKEDKNYLITVSTAESDFPTIEEFTYSSTDATHVIQTHSTTNKRIPVPAVMQNPELPNGCEITALTAVLNYYGLKITKTEMADHYLPRQDFHTAGGKRFGADPNVAYSGSPYEKNNASYVYAQPIVEAAKNVISDKGKALQVTNASGLSQEEILKFVEQGVPVVIWVTLDLSEPQKNNGWFIEGTDTYHEMYQNLHSVVLTGHSEDKVTVMNPLKGYELHDKERFFKSYVQLGKQAVAVHR</sequence>
<dbReference type="Proteomes" id="UP000265692">
    <property type="component" value="Unassembled WGS sequence"/>
</dbReference>
<gene>
    <name evidence="2" type="ORF">D1B33_08225</name>
</gene>
<evidence type="ECO:0000313" key="3">
    <source>
        <dbReference type="Proteomes" id="UP000265692"/>
    </source>
</evidence>
<accession>A0A396S9A3</accession>
<dbReference type="InterPro" id="IPR039564">
    <property type="entry name" value="Peptidase_C39-like"/>
</dbReference>
<dbReference type="Pfam" id="PF13529">
    <property type="entry name" value="Peptidase_C39_2"/>
    <property type="match status" value="1"/>
</dbReference>
<dbReference type="PANTHER" id="PTHR37806">
    <property type="entry name" value="LMO0724 PROTEIN"/>
    <property type="match status" value="1"/>
</dbReference>
<protein>
    <recommendedName>
        <fullName evidence="1">Peptidase C39-like domain-containing protein</fullName>
    </recommendedName>
</protein>
<reference evidence="2 3" key="1">
    <citation type="submission" date="2018-08" db="EMBL/GenBank/DDBJ databases">
        <title>Lysinibacillus sp. YLB-03 draft genome sequence.</title>
        <authorList>
            <person name="Yu L."/>
        </authorList>
    </citation>
    <scope>NUCLEOTIDE SEQUENCE [LARGE SCALE GENOMIC DNA]</scope>
    <source>
        <strain evidence="2 3">YLB-03</strain>
    </source>
</reference>
<dbReference type="PANTHER" id="PTHR37806:SF1">
    <property type="entry name" value="PEPTIDASE C39-LIKE DOMAIN-CONTAINING PROTEIN"/>
    <property type="match status" value="1"/>
</dbReference>
<evidence type="ECO:0000259" key="1">
    <source>
        <dbReference type="Pfam" id="PF13529"/>
    </source>
</evidence>
<comment type="caution">
    <text evidence="2">The sequence shown here is derived from an EMBL/GenBank/DDBJ whole genome shotgun (WGS) entry which is preliminary data.</text>
</comment>
<evidence type="ECO:0000313" key="2">
    <source>
        <dbReference type="EMBL" id="RHW37689.1"/>
    </source>
</evidence>
<organism evidence="2 3">
    <name type="scientific">Ureibacillus yapensis</name>
    <dbReference type="NCBI Taxonomy" id="2304605"/>
    <lineage>
        <taxon>Bacteria</taxon>
        <taxon>Bacillati</taxon>
        <taxon>Bacillota</taxon>
        <taxon>Bacilli</taxon>
        <taxon>Bacillales</taxon>
        <taxon>Caryophanaceae</taxon>
        <taxon>Ureibacillus</taxon>
    </lineage>
</organism>
<dbReference type="OrthoDB" id="1164310at2"/>
<keyword evidence="3" id="KW-1185">Reference proteome</keyword>
<dbReference type="EMBL" id="QWEI01000003">
    <property type="protein sequence ID" value="RHW37689.1"/>
    <property type="molecule type" value="Genomic_DNA"/>
</dbReference>
<name>A0A396S9A3_9BACL</name>
<proteinExistence type="predicted"/>
<dbReference type="AlphaFoldDB" id="A0A396S9A3"/>
<dbReference type="Gene3D" id="3.90.70.10">
    <property type="entry name" value="Cysteine proteinases"/>
    <property type="match status" value="1"/>
</dbReference>
<feature type="domain" description="Peptidase C39-like" evidence="1">
    <location>
        <begin position="130"/>
        <end position="297"/>
    </location>
</feature>